<sequence>MNRKNFKETVNSTFSSLLKRREASLVILLLVFLVPVLIQSPNFLSLENLARIFNDMSILAIVAIGQFLVILSGGIDLSVGSVIAFTGMSAGMVNEAAPAVPVPMLLMISAAIGLLMGMFNGVLVAWGKIPPIITTLGTMSLYRGLTFVLSGGTWVTAHEMTPSYIGFPRIQFLGISVLVWVAIMVVIIMYAFIRYTRTGRAFYAIGGNPVAAKFVGVNEAKTRFIVFIISGLLAGLAGGLWTARYASAVNEMATGFEMQTVASCVLGGVAFSGGAGGVPGVVLGALFLTMLNNALPVIYLSPFWQTLVEGLVILIALVINTVVDQRKTARLLAQRRVKK</sequence>
<proteinExistence type="predicted"/>
<dbReference type="RefSeq" id="WP_013740248.1">
    <property type="nucleotide sequence ID" value="NC_015436.1"/>
</dbReference>
<name>F4GKH2_PARC1</name>
<dbReference type="KEGG" id="scc:Spico_1657"/>
<reference evidence="7 8" key="2">
    <citation type="journal article" date="2012" name="Stand. Genomic Sci.">
        <title>Complete genome sequence of the termite hindgut bacterium Spirochaeta coccoides type strain (SPN1(T)), reclassification in the genus Sphaerochaeta as Sphaerochaeta coccoides comb. nov. and emendations of the family Spirochaetaceae and the genus Sphaerochaeta.</title>
        <authorList>
            <person name="Abt B."/>
            <person name="Han C."/>
            <person name="Scheuner C."/>
            <person name="Lu M."/>
            <person name="Lapidus A."/>
            <person name="Nolan M."/>
            <person name="Lucas S."/>
            <person name="Hammon N."/>
            <person name="Deshpande S."/>
            <person name="Cheng J.F."/>
            <person name="Tapia R."/>
            <person name="Goodwin L.A."/>
            <person name="Pitluck S."/>
            <person name="Liolios K."/>
            <person name="Pagani I."/>
            <person name="Ivanova N."/>
            <person name="Mavromatis K."/>
            <person name="Mikhailova N."/>
            <person name="Huntemann M."/>
            <person name="Pati A."/>
            <person name="Chen A."/>
            <person name="Palaniappan K."/>
            <person name="Land M."/>
            <person name="Hauser L."/>
            <person name="Brambilla E.M."/>
            <person name="Rohde M."/>
            <person name="Spring S."/>
            <person name="Gronow S."/>
            <person name="Goker M."/>
            <person name="Woyke T."/>
            <person name="Bristow J."/>
            <person name="Eisen J.A."/>
            <person name="Markowitz V."/>
            <person name="Hugenholtz P."/>
            <person name="Kyrpides N.C."/>
            <person name="Klenk H.P."/>
            <person name="Detter J.C."/>
        </authorList>
    </citation>
    <scope>NUCLEOTIDE SEQUENCE [LARGE SCALE GENOMIC DNA]</scope>
    <source>
        <strain evidence="8">ATCC BAA-1237 / DSM 17374 / SPN1</strain>
    </source>
</reference>
<evidence type="ECO:0000256" key="1">
    <source>
        <dbReference type="ARBA" id="ARBA00004651"/>
    </source>
</evidence>
<dbReference type="Pfam" id="PF02653">
    <property type="entry name" value="BPD_transp_2"/>
    <property type="match status" value="1"/>
</dbReference>
<feature type="transmembrane region" description="Helical" evidence="6">
    <location>
        <begin position="303"/>
        <end position="323"/>
    </location>
</feature>
<evidence type="ECO:0000256" key="3">
    <source>
        <dbReference type="ARBA" id="ARBA00022692"/>
    </source>
</evidence>
<dbReference type="PANTHER" id="PTHR32196">
    <property type="entry name" value="ABC TRANSPORTER PERMEASE PROTEIN YPHD-RELATED-RELATED"/>
    <property type="match status" value="1"/>
</dbReference>
<reference evidence="8" key="1">
    <citation type="submission" date="2011-04" db="EMBL/GenBank/DDBJ databases">
        <title>The complete genome of Spirochaeta coccoides DSM 17374.</title>
        <authorList>
            <person name="Lucas S."/>
            <person name="Copeland A."/>
            <person name="Lapidus A."/>
            <person name="Bruce D."/>
            <person name="Goodwin L."/>
            <person name="Pitluck S."/>
            <person name="Peters L."/>
            <person name="Kyrpides N."/>
            <person name="Mavromatis K."/>
            <person name="Pagani I."/>
            <person name="Ivanova N."/>
            <person name="Ovchinnikova G."/>
            <person name="Lu M."/>
            <person name="Detter J.C."/>
            <person name="Tapia R."/>
            <person name="Han C."/>
            <person name="Land M."/>
            <person name="Hauser L."/>
            <person name="Markowitz V."/>
            <person name="Cheng J.-F."/>
            <person name="Hugenholtz P."/>
            <person name="Woyke T."/>
            <person name="Wu D."/>
            <person name="Spring S."/>
            <person name="Schroeder M."/>
            <person name="Brambilla E."/>
            <person name="Klenk H.-P."/>
            <person name="Eisen J.A."/>
        </authorList>
    </citation>
    <scope>NUCLEOTIDE SEQUENCE [LARGE SCALE GENOMIC DNA]</scope>
    <source>
        <strain evidence="8">ATCC BAA-1237 / DSM 17374 / SPN1</strain>
    </source>
</reference>
<feature type="transmembrane region" description="Helical" evidence="6">
    <location>
        <begin position="105"/>
        <end position="129"/>
    </location>
</feature>
<evidence type="ECO:0000313" key="8">
    <source>
        <dbReference type="Proteomes" id="UP000007939"/>
    </source>
</evidence>
<evidence type="ECO:0000313" key="7">
    <source>
        <dbReference type="EMBL" id="AEC02855.1"/>
    </source>
</evidence>
<evidence type="ECO:0000256" key="6">
    <source>
        <dbReference type="SAM" id="Phobius"/>
    </source>
</evidence>
<organism evidence="7 8">
    <name type="scientific">Parasphaerochaeta coccoides (strain ATCC BAA-1237 / DSM 17374 / SPN1)</name>
    <name type="common">Sphaerochaeta coccoides</name>
    <dbReference type="NCBI Taxonomy" id="760011"/>
    <lineage>
        <taxon>Bacteria</taxon>
        <taxon>Pseudomonadati</taxon>
        <taxon>Spirochaetota</taxon>
        <taxon>Spirochaetia</taxon>
        <taxon>Spirochaetales</taxon>
        <taxon>Sphaerochaetaceae</taxon>
        <taxon>Parasphaerochaeta</taxon>
    </lineage>
</organism>
<dbReference type="HOGENOM" id="CLU_028880_0_1_12"/>
<dbReference type="GO" id="GO:0022857">
    <property type="term" value="F:transmembrane transporter activity"/>
    <property type="evidence" value="ECO:0007669"/>
    <property type="project" value="InterPro"/>
</dbReference>
<keyword evidence="3 6" id="KW-0812">Transmembrane</keyword>
<dbReference type="STRING" id="760011.Spico_1657"/>
<feature type="transmembrane region" description="Helical" evidence="6">
    <location>
        <begin position="224"/>
        <end position="243"/>
    </location>
</feature>
<dbReference type="PANTHER" id="PTHR32196:SF72">
    <property type="entry name" value="RIBOSE IMPORT PERMEASE PROTEIN RBSC"/>
    <property type="match status" value="1"/>
</dbReference>
<dbReference type="EMBL" id="CP002659">
    <property type="protein sequence ID" value="AEC02855.1"/>
    <property type="molecule type" value="Genomic_DNA"/>
</dbReference>
<comment type="subcellular location">
    <subcellularLocation>
        <location evidence="1">Cell membrane</location>
        <topology evidence="1">Multi-pass membrane protein</topology>
    </subcellularLocation>
</comment>
<keyword evidence="5 6" id="KW-0472">Membrane</keyword>
<dbReference type="InterPro" id="IPR001851">
    <property type="entry name" value="ABC_transp_permease"/>
</dbReference>
<protein>
    <submittedName>
        <fullName evidence="7">Inner-membrane translocator</fullName>
    </submittedName>
</protein>
<dbReference type="AlphaFoldDB" id="F4GKH2"/>
<evidence type="ECO:0000256" key="2">
    <source>
        <dbReference type="ARBA" id="ARBA00022475"/>
    </source>
</evidence>
<dbReference type="Proteomes" id="UP000007939">
    <property type="component" value="Chromosome"/>
</dbReference>
<feature type="transmembrane region" description="Helical" evidence="6">
    <location>
        <begin position="264"/>
        <end position="291"/>
    </location>
</feature>
<gene>
    <name evidence="7" type="ordered locus">Spico_1657</name>
</gene>
<keyword evidence="8" id="KW-1185">Reference proteome</keyword>
<feature type="transmembrane region" description="Helical" evidence="6">
    <location>
        <begin position="58"/>
        <end position="85"/>
    </location>
</feature>
<evidence type="ECO:0000256" key="5">
    <source>
        <dbReference type="ARBA" id="ARBA00023136"/>
    </source>
</evidence>
<feature type="transmembrane region" description="Helical" evidence="6">
    <location>
        <begin position="172"/>
        <end position="193"/>
    </location>
</feature>
<dbReference type="GO" id="GO:0005886">
    <property type="term" value="C:plasma membrane"/>
    <property type="evidence" value="ECO:0007669"/>
    <property type="project" value="UniProtKB-SubCell"/>
</dbReference>
<feature type="transmembrane region" description="Helical" evidence="6">
    <location>
        <begin position="21"/>
        <end position="38"/>
    </location>
</feature>
<accession>F4GKH2</accession>
<dbReference type="OrthoDB" id="368246at2"/>
<dbReference type="CDD" id="cd06579">
    <property type="entry name" value="TM_PBP1_transp_AraH_like"/>
    <property type="match status" value="1"/>
</dbReference>
<keyword evidence="2" id="KW-1003">Cell membrane</keyword>
<keyword evidence="4 6" id="KW-1133">Transmembrane helix</keyword>
<evidence type="ECO:0000256" key="4">
    <source>
        <dbReference type="ARBA" id="ARBA00022989"/>
    </source>
</evidence>
<dbReference type="eggNOG" id="COG1172">
    <property type="taxonomic scope" value="Bacteria"/>
</dbReference>